<proteinExistence type="inferred from homology"/>
<protein>
    <recommendedName>
        <fullName evidence="5">Tryptophan 2-monooxygenase</fullName>
        <ecNumber evidence="4">1.13.12.3</ecNumber>
    </recommendedName>
</protein>
<organism evidence="11 12">
    <name type="scientific">Opitutus terrae (strain DSM 11246 / JCM 15787 / PB90-1)</name>
    <dbReference type="NCBI Taxonomy" id="452637"/>
    <lineage>
        <taxon>Bacteria</taxon>
        <taxon>Pseudomonadati</taxon>
        <taxon>Verrucomicrobiota</taxon>
        <taxon>Opitutia</taxon>
        <taxon>Opitutales</taxon>
        <taxon>Opitutaceae</taxon>
        <taxon>Opitutus</taxon>
    </lineage>
</organism>
<dbReference type="EMBL" id="CP001032">
    <property type="protein sequence ID" value="ACB76745.1"/>
    <property type="molecule type" value="Genomic_DNA"/>
</dbReference>
<evidence type="ECO:0000313" key="11">
    <source>
        <dbReference type="EMBL" id="ACB76745.1"/>
    </source>
</evidence>
<dbReference type="PRINTS" id="PR00757">
    <property type="entry name" value="AMINEOXDASEF"/>
</dbReference>
<keyword evidence="7" id="KW-0073">Auxin biosynthesis</keyword>
<dbReference type="InterPro" id="IPR001613">
    <property type="entry name" value="Flavin_amine_oxidase"/>
</dbReference>
<dbReference type="PANTHER" id="PTHR10742">
    <property type="entry name" value="FLAVIN MONOAMINE OXIDASE"/>
    <property type="match status" value="1"/>
</dbReference>
<evidence type="ECO:0000256" key="9">
    <source>
        <dbReference type="PIRSR" id="PIRSR601613-1"/>
    </source>
</evidence>
<dbReference type="GO" id="GO:0009851">
    <property type="term" value="P:auxin biosynthetic process"/>
    <property type="evidence" value="ECO:0007669"/>
    <property type="project" value="UniProtKB-KW"/>
</dbReference>
<name>B1ZV78_OPITP</name>
<dbReference type="InterPro" id="IPR050281">
    <property type="entry name" value="Flavin_monoamine_oxidase"/>
</dbReference>
<dbReference type="SUPFAM" id="SSF51905">
    <property type="entry name" value="FAD/NAD(P)-binding domain"/>
    <property type="match status" value="1"/>
</dbReference>
<comment type="catalytic activity">
    <reaction evidence="8">
        <text>L-tryptophan + O2 = indole-3-acetamide + CO2 + H2O</text>
        <dbReference type="Rhea" id="RHEA:16165"/>
        <dbReference type="ChEBI" id="CHEBI:15377"/>
        <dbReference type="ChEBI" id="CHEBI:15379"/>
        <dbReference type="ChEBI" id="CHEBI:16031"/>
        <dbReference type="ChEBI" id="CHEBI:16526"/>
        <dbReference type="ChEBI" id="CHEBI:57912"/>
        <dbReference type="EC" id="1.13.12.3"/>
    </reaction>
</comment>
<dbReference type="InterPro" id="IPR036188">
    <property type="entry name" value="FAD/NAD-bd_sf"/>
</dbReference>
<comment type="pathway">
    <text evidence="2">Plant hormone metabolism; auxin biosynthesis.</text>
</comment>
<evidence type="ECO:0000256" key="3">
    <source>
        <dbReference type="ARBA" id="ARBA00005833"/>
    </source>
</evidence>
<keyword evidence="6" id="KW-0560">Oxidoreductase</keyword>
<comment type="cofactor">
    <cofactor evidence="1">
        <name>FAD</name>
        <dbReference type="ChEBI" id="CHEBI:57692"/>
    </cofactor>
</comment>
<evidence type="ECO:0000256" key="8">
    <source>
        <dbReference type="ARBA" id="ARBA00047321"/>
    </source>
</evidence>
<feature type="binding site" evidence="9">
    <location>
        <position position="202"/>
    </location>
    <ligand>
        <name>FAD</name>
        <dbReference type="ChEBI" id="CHEBI:57692"/>
    </ligand>
</feature>
<dbReference type="AlphaFoldDB" id="B1ZV78"/>
<dbReference type="HOGENOM" id="CLU_004498_10_2_0"/>
<dbReference type="Gene3D" id="3.50.50.60">
    <property type="entry name" value="FAD/NAD(P)-binding domain"/>
    <property type="match status" value="1"/>
</dbReference>
<dbReference type="RefSeq" id="WP_012376274.1">
    <property type="nucleotide sequence ID" value="NC_010571.1"/>
</dbReference>
<dbReference type="SUPFAM" id="SSF54373">
    <property type="entry name" value="FAD-linked reductases, C-terminal domain"/>
    <property type="match status" value="1"/>
</dbReference>
<dbReference type="eggNOG" id="COG1231">
    <property type="taxonomic scope" value="Bacteria"/>
</dbReference>
<accession>B1ZV78</accession>
<dbReference type="KEGG" id="ote:Oter_3468"/>
<reference evidence="11 12" key="1">
    <citation type="journal article" date="2011" name="J. Bacteriol.">
        <title>Genome sequence of the verrucomicrobium Opitutus terrae PB90-1, an abundant inhabitant of rice paddy soil ecosystems.</title>
        <authorList>
            <person name="van Passel M.W."/>
            <person name="Kant R."/>
            <person name="Palva A."/>
            <person name="Copeland A."/>
            <person name="Lucas S."/>
            <person name="Lapidus A."/>
            <person name="Glavina del Rio T."/>
            <person name="Pitluck S."/>
            <person name="Goltsman E."/>
            <person name="Clum A."/>
            <person name="Sun H."/>
            <person name="Schmutz J."/>
            <person name="Larimer F.W."/>
            <person name="Land M.L."/>
            <person name="Hauser L."/>
            <person name="Kyrpides N."/>
            <person name="Mikhailova N."/>
            <person name="Richardson P.P."/>
            <person name="Janssen P.H."/>
            <person name="de Vos W.M."/>
            <person name="Smidt H."/>
        </authorList>
    </citation>
    <scope>NUCLEOTIDE SEQUENCE [LARGE SCALE GENOMIC DNA]</scope>
    <source>
        <strain evidence="12">DSM 11246 / JCM 15787 / PB90-1</strain>
    </source>
</reference>
<dbReference type="PANTHER" id="PTHR10742:SF410">
    <property type="entry name" value="LYSINE-SPECIFIC HISTONE DEMETHYLASE 2"/>
    <property type="match status" value="1"/>
</dbReference>
<keyword evidence="12" id="KW-1185">Reference proteome</keyword>
<feature type="binding site" evidence="9">
    <location>
        <begin position="35"/>
        <end position="36"/>
    </location>
    <ligand>
        <name>FAD</name>
        <dbReference type="ChEBI" id="CHEBI:57692"/>
    </ligand>
</feature>
<dbReference type="EC" id="1.13.12.3" evidence="4"/>
<evidence type="ECO:0000256" key="6">
    <source>
        <dbReference type="ARBA" id="ARBA00023002"/>
    </source>
</evidence>
<dbReference type="Pfam" id="PF01593">
    <property type="entry name" value="Amino_oxidase"/>
    <property type="match status" value="1"/>
</dbReference>
<sequence length="436" mass="48129">MHQEPADVVVIGAGAAGMAAAATLARGGAQVVVLEARDRLGGRIWTHQPKGWSMPIELGAEFLHGENQALAAWLRRGRLQQIPVSEQHWLASGSQHTPIPDVWDRINAVMARIGPRYRGAFGAWLERHDDRIDDADQVLARTFVEGFHGAPLDEMSAHTLYRAARGPAEEQARIRGGYGRLVDVLERAMKDQRVDVRLNTVVTEVRWKRGAVTVVAKEAAWQARAVVVTLPVGVLQAAPGTRGAIRFVPALPQKEREWRRLGCGHAIRVVLRLRADVWRRGGLPAELRARQGRAFGFLHSDEPEFPVWWSEAPQPVLVGWTGGPAAARWSGASPQRQQRAARRVLARLLACPVTRLERVILDWRTHDWTADPFSRCAYSFSAAGAEHVPALLARPVQRTVFFAGEATADPLELGTVHGALMSGERAAREVRKEIES</sequence>
<dbReference type="STRING" id="452637.Oter_3468"/>
<evidence type="ECO:0000259" key="10">
    <source>
        <dbReference type="Pfam" id="PF01593"/>
    </source>
</evidence>
<dbReference type="OrthoDB" id="9790035at2"/>
<feature type="domain" description="Amine oxidase" evidence="10">
    <location>
        <begin position="16"/>
        <end position="430"/>
    </location>
</feature>
<dbReference type="Proteomes" id="UP000007013">
    <property type="component" value="Chromosome"/>
</dbReference>
<comment type="similarity">
    <text evidence="3">Belongs to the tryptophan 2-monooxygenase family.</text>
</comment>
<dbReference type="InterPro" id="IPR002937">
    <property type="entry name" value="Amino_oxidase"/>
</dbReference>
<evidence type="ECO:0000256" key="1">
    <source>
        <dbReference type="ARBA" id="ARBA00001974"/>
    </source>
</evidence>
<evidence type="ECO:0000256" key="7">
    <source>
        <dbReference type="ARBA" id="ARBA00023070"/>
    </source>
</evidence>
<dbReference type="GO" id="GO:0050361">
    <property type="term" value="F:tryptophan 2-monooxygenase activity"/>
    <property type="evidence" value="ECO:0007669"/>
    <property type="project" value="UniProtKB-EC"/>
</dbReference>
<evidence type="ECO:0000256" key="5">
    <source>
        <dbReference type="ARBA" id="ARBA00017871"/>
    </source>
</evidence>
<evidence type="ECO:0000256" key="4">
    <source>
        <dbReference type="ARBA" id="ARBA00012535"/>
    </source>
</evidence>
<evidence type="ECO:0000313" key="12">
    <source>
        <dbReference type="Proteomes" id="UP000007013"/>
    </source>
</evidence>
<evidence type="ECO:0000256" key="2">
    <source>
        <dbReference type="ARBA" id="ARBA00004814"/>
    </source>
</evidence>
<gene>
    <name evidence="11" type="ordered locus">Oter_3468</name>
</gene>